<feature type="transmembrane region" description="Helical" evidence="3">
    <location>
        <begin position="21"/>
        <end position="42"/>
    </location>
</feature>
<reference evidence="5" key="1">
    <citation type="submission" date="2022-07" db="EMBL/GenBank/DDBJ databases">
        <title>Genome sequencing of Photobacterium atrarenae GJH2-4.</title>
        <authorList>
            <person name="Park S.-J."/>
        </authorList>
    </citation>
    <scope>NUCLEOTIDE SEQUENCE</scope>
    <source>
        <strain evidence="5">GJH2-4</strain>
    </source>
</reference>
<evidence type="ECO:0000313" key="6">
    <source>
        <dbReference type="Proteomes" id="UP001057998"/>
    </source>
</evidence>
<dbReference type="PANTHER" id="PTHR45586">
    <property type="entry name" value="TPR REPEAT-CONTAINING PROTEIN PA4667"/>
    <property type="match status" value="1"/>
</dbReference>
<dbReference type="EMBL" id="CP101509">
    <property type="protein sequence ID" value="UTV30077.1"/>
    <property type="molecule type" value="Genomic_DNA"/>
</dbReference>
<accession>A0ABY5GLF4</accession>
<keyword evidence="6" id="KW-1185">Reference proteome</keyword>
<proteinExistence type="predicted"/>
<evidence type="ECO:0000256" key="1">
    <source>
        <dbReference type="ARBA" id="ARBA00022737"/>
    </source>
</evidence>
<dbReference type="Pfam" id="PF24604">
    <property type="entry name" value="B-barrel_PelB_C"/>
    <property type="match status" value="1"/>
</dbReference>
<sequence>MAVFPKRPSDTGNQPNSRLHLVSGRTLVILTLTSLWALWLLAPDQSMLIRLITQSTSPQVSLAFLQEIQAREPDNRAVSKLIIENYYQMGELDKAISVSESMIDQDNLSLDWPSLATYVNLLQDKYYQAKATAGAAPDVEARLRQVIHGIDYIPDAKLARDLADTAISLSMTQKGYDFLVPHLQSGRTNRQELVSLAIQNSDYDNSLKLQKEAFNQSESLESATALLNLYLTTGRAAQSREFIGNYQGQLSETPDFLRLTIAHSTQIGNLETALKQSGKLLALIPSTELRVATAELAIATGQLALATTLLTEVTRVDDNPAYVVRLHDLHRWQGNIEQAAQLSQRLLAMGPTEDQIRDGIAEARALGDIYQEGIYFDKLASNNQLSVVEYADWLNAVEKSQGTDVALQSVQNLAARRPKDPELIVHQARLYEYRSDHSKVIEQWEKLQSLRRPSQAEAMRFANAYIMNRQPEQALAVLTAPKNWLQADDDYLESVSTLAWETSNRLISRQVQEQLIARTSGNIDVYRYLRTRDPVKTKEDIDNLVKLYQHSGNAQPLLAAMQASRANQDQPTFAHLVDLATRDSALTDHIGVLLYRAQLAKDNQAQEQAADFYRQVLQQAPYHDGGINGLLWLAIEANDQDAMASLYDRYKRSLQDNAALWLSFATAAQQMGQLEEADLWYQQLLLHNETSGDIDAAVLLNYAALQERQGEYAKARRLHRYLASQLSDELLSLEEGDIAYHSLVALFVGEQAAQQLAEQALIEQPDQGHAEDLFRYYLAAGQPDSLIAWHRHTALSRYTLPDWQQLAIAIQEKDRPTMERLLEQSSNLPEADKNTALQLTGQYAKAWLHGEQQLGQLNDPEAERQLRRVHVAQHPDQTHSVRAQATHHAEWDISRYSLDYYAPHQQGNWRLGTDFQRADTPDQLKGIKMQDETRLRGTYQSRLPDARWSLGFDLADGLGEQRLGFSTSYLRSLNDYWDMSLQLGIQMPIEASQLLFLTGEDNTAGFSVSYQPTPRESLSAQLNWHDISTRYGDDIGQGWDLSLRAAEQLFFNDPAWQIYASYSLQDVSLSNNPLNGINSQHQRPAPLVSGDFIDEEYQRIAIGQHLWHGTPGQPGPTLPSPRYWLDTSVGYNVTTSQPDITVTAALGWQLLGNDELYFSADWQSQDRNGDESLKLSLGYFYSF</sequence>
<keyword evidence="2" id="KW-0802">TPR repeat</keyword>
<dbReference type="InterPro" id="IPR019734">
    <property type="entry name" value="TPR_rpt"/>
</dbReference>
<dbReference type="SMART" id="SM00028">
    <property type="entry name" value="TPR"/>
    <property type="match status" value="3"/>
</dbReference>
<dbReference type="InterPro" id="IPR057306">
    <property type="entry name" value="B-barrel_PelB_C"/>
</dbReference>
<dbReference type="Pfam" id="PF13429">
    <property type="entry name" value="TPR_15"/>
    <property type="match status" value="1"/>
</dbReference>
<dbReference type="InterPro" id="IPR011990">
    <property type="entry name" value="TPR-like_helical_dom_sf"/>
</dbReference>
<dbReference type="Proteomes" id="UP001057998">
    <property type="component" value="Chromosome 2"/>
</dbReference>
<keyword evidence="3" id="KW-1133">Transmembrane helix</keyword>
<feature type="domain" description="PelB C-terminal" evidence="4">
    <location>
        <begin position="903"/>
        <end position="1182"/>
    </location>
</feature>
<gene>
    <name evidence="5" type="ORF">NNL38_24110</name>
</gene>
<dbReference type="InterPro" id="IPR051012">
    <property type="entry name" value="CellSynth/LPSAsmb/PSIAsmb"/>
</dbReference>
<keyword evidence="3" id="KW-0472">Membrane</keyword>
<organism evidence="5 6">
    <name type="scientific">Photobacterium atrarenae</name>
    <dbReference type="NCBI Taxonomy" id="865757"/>
    <lineage>
        <taxon>Bacteria</taxon>
        <taxon>Pseudomonadati</taxon>
        <taxon>Pseudomonadota</taxon>
        <taxon>Gammaproteobacteria</taxon>
        <taxon>Vibrionales</taxon>
        <taxon>Vibrionaceae</taxon>
        <taxon>Photobacterium</taxon>
    </lineage>
</organism>
<name>A0ABY5GLF4_9GAMM</name>
<evidence type="ECO:0000313" key="5">
    <source>
        <dbReference type="EMBL" id="UTV30077.1"/>
    </source>
</evidence>
<evidence type="ECO:0000256" key="3">
    <source>
        <dbReference type="SAM" id="Phobius"/>
    </source>
</evidence>
<evidence type="ECO:0000259" key="4">
    <source>
        <dbReference type="Pfam" id="PF24604"/>
    </source>
</evidence>
<protein>
    <submittedName>
        <fullName evidence="5">Tetratricopeptide repeat protein</fullName>
    </submittedName>
</protein>
<keyword evidence="3" id="KW-0812">Transmembrane</keyword>
<keyword evidence="1" id="KW-0677">Repeat</keyword>
<dbReference type="PANTHER" id="PTHR45586:SF1">
    <property type="entry name" value="LIPOPOLYSACCHARIDE ASSEMBLY PROTEIN B"/>
    <property type="match status" value="1"/>
</dbReference>
<evidence type="ECO:0000256" key="2">
    <source>
        <dbReference type="ARBA" id="ARBA00022803"/>
    </source>
</evidence>
<dbReference type="Gene3D" id="1.25.40.10">
    <property type="entry name" value="Tetratricopeptide repeat domain"/>
    <property type="match status" value="2"/>
</dbReference>
<dbReference type="SUPFAM" id="SSF48452">
    <property type="entry name" value="TPR-like"/>
    <property type="match status" value="1"/>
</dbReference>
<dbReference type="RefSeq" id="WP_255391420.1">
    <property type="nucleotide sequence ID" value="NZ_CP101509.1"/>
</dbReference>